<dbReference type="InterPro" id="IPR000415">
    <property type="entry name" value="Nitroreductase-like"/>
</dbReference>
<accession>A0A8J3AHS3</accession>
<reference evidence="10" key="1">
    <citation type="journal article" date="2019" name="Int. J. Syst. Evol. Microbiol.">
        <title>The Global Catalogue of Microorganisms (GCM) 10K type strain sequencing project: providing services to taxonomists for standard genome sequencing and annotation.</title>
        <authorList>
            <consortium name="The Broad Institute Genomics Platform"/>
            <consortium name="The Broad Institute Genome Sequencing Center for Infectious Disease"/>
            <person name="Wu L."/>
            <person name="Ma J."/>
        </authorList>
    </citation>
    <scope>NUCLEOTIDE SEQUENCE [LARGE SCALE GENOMIC DNA]</scope>
    <source>
        <strain evidence="10">CGMCC 1.14993</strain>
    </source>
</reference>
<dbReference type="RefSeq" id="WP_088003515.1">
    <property type="nucleotide sequence ID" value="NZ_BMHB01000001.1"/>
</dbReference>
<evidence type="ECO:0000256" key="1">
    <source>
        <dbReference type="ARBA" id="ARBA00001917"/>
    </source>
</evidence>
<evidence type="ECO:0000256" key="4">
    <source>
        <dbReference type="ARBA" id="ARBA00022643"/>
    </source>
</evidence>
<dbReference type="SUPFAM" id="SSF55469">
    <property type="entry name" value="FMN-dependent nitroreductase-like"/>
    <property type="match status" value="1"/>
</dbReference>
<keyword evidence="10" id="KW-1185">Reference proteome</keyword>
<keyword evidence="7" id="KW-0520">NAD</keyword>
<keyword evidence="6" id="KW-0560">Oxidoreductase</keyword>
<dbReference type="Gene3D" id="3.40.109.10">
    <property type="entry name" value="NADH Oxidase"/>
    <property type="match status" value="1"/>
</dbReference>
<comment type="similarity">
    <text evidence="2">Belongs to the nitroreductase family.</text>
</comment>
<dbReference type="OrthoDB" id="9804207at2"/>
<keyword evidence="4" id="KW-0288">FMN</keyword>
<evidence type="ECO:0000313" key="9">
    <source>
        <dbReference type="EMBL" id="GGI10311.1"/>
    </source>
</evidence>
<dbReference type="PANTHER" id="PTHR43821:SF1">
    <property type="entry name" value="NAD(P)H NITROREDUCTASE YDJA-RELATED"/>
    <property type="match status" value="1"/>
</dbReference>
<evidence type="ECO:0000256" key="3">
    <source>
        <dbReference type="ARBA" id="ARBA00022630"/>
    </source>
</evidence>
<dbReference type="AlphaFoldDB" id="A0A8J3AHS3"/>
<keyword evidence="5" id="KW-0521">NADP</keyword>
<sequence>MTILNTIKNRRTVRDTKKDPISEEILMELLEVASYAPFHSKEEPWQFIMISEENEKEFYASKIVDSYERMELTETYTVEKIKKSVEFFKSYIIDTPMHLIITTDHTENEKKNLEAIGATCSFVQNLQLAAWEKNIGMVWRTNPYIFDQQFYKEMGIPVNRKILGALHIGYINTMPKVSKKRKNPREWTTKLGQNITLS</sequence>
<organism evidence="9 10">
    <name type="scientific">Gottfriedia solisilvae</name>
    <dbReference type="NCBI Taxonomy" id="1516104"/>
    <lineage>
        <taxon>Bacteria</taxon>
        <taxon>Bacillati</taxon>
        <taxon>Bacillota</taxon>
        <taxon>Bacilli</taxon>
        <taxon>Bacillales</taxon>
        <taxon>Bacillaceae</taxon>
        <taxon>Gottfriedia</taxon>
    </lineage>
</organism>
<dbReference type="CDD" id="cd02135">
    <property type="entry name" value="YdjA-like"/>
    <property type="match status" value="1"/>
</dbReference>
<proteinExistence type="inferred from homology"/>
<name>A0A8J3AHS3_9BACI</name>
<dbReference type="PANTHER" id="PTHR43821">
    <property type="entry name" value="NAD(P)H NITROREDUCTASE YDJA-RELATED"/>
    <property type="match status" value="1"/>
</dbReference>
<dbReference type="EMBL" id="BMHB01000001">
    <property type="protein sequence ID" value="GGI10311.1"/>
    <property type="molecule type" value="Genomic_DNA"/>
</dbReference>
<evidence type="ECO:0000256" key="6">
    <source>
        <dbReference type="ARBA" id="ARBA00023002"/>
    </source>
</evidence>
<dbReference type="InterPro" id="IPR052530">
    <property type="entry name" value="NAD(P)H_nitroreductase"/>
</dbReference>
<comment type="cofactor">
    <cofactor evidence="1">
        <name>FMN</name>
        <dbReference type="ChEBI" id="CHEBI:58210"/>
    </cofactor>
</comment>
<dbReference type="InterPro" id="IPR026021">
    <property type="entry name" value="YdjA-like"/>
</dbReference>
<dbReference type="InterPro" id="IPR029479">
    <property type="entry name" value="Nitroreductase"/>
</dbReference>
<evidence type="ECO:0000313" key="10">
    <source>
        <dbReference type="Proteomes" id="UP000626244"/>
    </source>
</evidence>
<comment type="caution">
    <text evidence="9">The sequence shown here is derived from an EMBL/GenBank/DDBJ whole genome shotgun (WGS) entry which is preliminary data.</text>
</comment>
<keyword evidence="3" id="KW-0285">Flavoprotein</keyword>
<protein>
    <submittedName>
        <fullName evidence="9">Nitroreductase</fullName>
    </submittedName>
</protein>
<feature type="domain" description="Nitroreductase" evidence="8">
    <location>
        <begin position="7"/>
        <end position="170"/>
    </location>
</feature>
<dbReference type="Proteomes" id="UP000626244">
    <property type="component" value="Unassembled WGS sequence"/>
</dbReference>
<evidence type="ECO:0000256" key="2">
    <source>
        <dbReference type="ARBA" id="ARBA00007118"/>
    </source>
</evidence>
<evidence type="ECO:0000256" key="5">
    <source>
        <dbReference type="ARBA" id="ARBA00022857"/>
    </source>
</evidence>
<gene>
    <name evidence="9" type="ORF">GCM10007380_02160</name>
</gene>
<evidence type="ECO:0000259" key="8">
    <source>
        <dbReference type="Pfam" id="PF00881"/>
    </source>
</evidence>
<evidence type="ECO:0000256" key="7">
    <source>
        <dbReference type="ARBA" id="ARBA00023027"/>
    </source>
</evidence>
<dbReference type="GO" id="GO:0016491">
    <property type="term" value="F:oxidoreductase activity"/>
    <property type="evidence" value="ECO:0007669"/>
    <property type="project" value="UniProtKB-KW"/>
</dbReference>
<dbReference type="Pfam" id="PF00881">
    <property type="entry name" value="Nitroreductase"/>
    <property type="match status" value="1"/>
</dbReference>